<reference evidence="5 6" key="1">
    <citation type="journal article" date="2015" name="Parasit. Vectors">
        <title>Draft genome of the scabies mite.</title>
        <authorList>
            <person name="Rider S.D.Jr."/>
            <person name="Morgan M.S."/>
            <person name="Arlian L.G."/>
        </authorList>
    </citation>
    <scope>NUCLEOTIDE SEQUENCE [LARGE SCALE GENOMIC DNA]</scope>
    <source>
        <strain evidence="5">Arlian Lab</strain>
    </source>
</reference>
<sequence>MKFRAHSNNFEAIQNILKSFQAASRLSNSIVFKISTTSIQLITNPSARSHHLLSRCELIRSLLFDEYVLKGFSEQDNFIYFDVRSDTLSQVLHSLQNNLKSLKLKLMNGSKGRFVLSITAEYPTFKADRIIRYQVYIDILNRNIWNSLDEYRLDPINVSLILPPFKQISSAIESLSSMSQYAIFSSKVINPSKAYVAIGVCSDSMIIKSKFSDLEIYSQKQVNSENNSAFADQCIYKARIDIRRVNQALIALANFKPTAIIFQISNEKAICMHFFNDMANFKIILPHFDV</sequence>
<dbReference type="Proteomes" id="UP000616769">
    <property type="component" value="Unassembled WGS sequence"/>
</dbReference>
<comment type="subcellular location">
    <subcellularLocation>
        <location evidence="1">Nucleus</location>
    </subcellularLocation>
</comment>
<dbReference type="PIRSF" id="PIRSF011312">
    <property type="entry name" value="Cell_cycle_HUS1"/>
    <property type="match status" value="1"/>
</dbReference>
<dbReference type="PANTHER" id="PTHR12900">
    <property type="entry name" value="MITOTIC AND DNA DAMAGE CHECKPOINT PROTEIN HUS1"/>
    <property type="match status" value="1"/>
</dbReference>
<comment type="similarity">
    <text evidence="2 4">Belongs to the HUS1 family.</text>
</comment>
<dbReference type="GO" id="GO:0031573">
    <property type="term" value="P:mitotic intra-S DNA damage checkpoint signaling"/>
    <property type="evidence" value="ECO:0007669"/>
    <property type="project" value="TreeGrafter"/>
</dbReference>
<evidence type="ECO:0000256" key="2">
    <source>
        <dbReference type="ARBA" id="ARBA00005563"/>
    </source>
</evidence>
<dbReference type="GO" id="GO:0005730">
    <property type="term" value="C:nucleolus"/>
    <property type="evidence" value="ECO:0007669"/>
    <property type="project" value="InterPro"/>
</dbReference>
<dbReference type="EMBL" id="JXLN01010494">
    <property type="protein sequence ID" value="KPM05823.1"/>
    <property type="molecule type" value="Genomic_DNA"/>
</dbReference>
<dbReference type="Gene3D" id="3.70.10.10">
    <property type="match status" value="1"/>
</dbReference>
<comment type="caution">
    <text evidence="5">The sequence shown here is derived from an EMBL/GenBank/DDBJ whole genome shotgun (WGS) entry which is preliminary data.</text>
</comment>
<dbReference type="AlphaFoldDB" id="A0A132A4D9"/>
<proteinExistence type="inferred from homology"/>
<dbReference type="PANTHER" id="PTHR12900:SF0">
    <property type="entry name" value="CHECKPOINT PROTEIN"/>
    <property type="match status" value="1"/>
</dbReference>
<dbReference type="VEuPathDB" id="VectorBase:SSCA006969"/>
<dbReference type="GO" id="GO:0000723">
    <property type="term" value="P:telomere maintenance"/>
    <property type="evidence" value="ECO:0007669"/>
    <property type="project" value="TreeGrafter"/>
</dbReference>
<gene>
    <name evidence="5" type="ORF">QR98_0042950</name>
</gene>
<dbReference type="GO" id="GO:0030896">
    <property type="term" value="C:checkpoint clamp complex"/>
    <property type="evidence" value="ECO:0007669"/>
    <property type="project" value="InterPro"/>
</dbReference>
<dbReference type="GO" id="GO:0044778">
    <property type="term" value="P:meiotic DNA integrity checkpoint signaling"/>
    <property type="evidence" value="ECO:0007669"/>
    <property type="project" value="TreeGrafter"/>
</dbReference>
<dbReference type="GO" id="GO:0000724">
    <property type="term" value="P:double-strand break repair via homologous recombination"/>
    <property type="evidence" value="ECO:0007669"/>
    <property type="project" value="TreeGrafter"/>
</dbReference>
<evidence type="ECO:0000313" key="5">
    <source>
        <dbReference type="EMBL" id="KPM05823.1"/>
    </source>
</evidence>
<evidence type="ECO:0000256" key="4">
    <source>
        <dbReference type="PIRNR" id="PIRNR011312"/>
    </source>
</evidence>
<evidence type="ECO:0000313" key="6">
    <source>
        <dbReference type="Proteomes" id="UP000616769"/>
    </source>
</evidence>
<dbReference type="OrthoDB" id="10063861at2759"/>
<dbReference type="InterPro" id="IPR016580">
    <property type="entry name" value="HUS1"/>
</dbReference>
<dbReference type="GO" id="GO:0006289">
    <property type="term" value="P:nucleotide-excision repair"/>
    <property type="evidence" value="ECO:0007669"/>
    <property type="project" value="TreeGrafter"/>
</dbReference>
<dbReference type="GO" id="GO:0033314">
    <property type="term" value="P:mitotic DNA replication checkpoint signaling"/>
    <property type="evidence" value="ECO:0007669"/>
    <property type="project" value="TreeGrafter"/>
</dbReference>
<evidence type="ECO:0000256" key="3">
    <source>
        <dbReference type="ARBA" id="ARBA00023242"/>
    </source>
</evidence>
<evidence type="ECO:0000256" key="1">
    <source>
        <dbReference type="ARBA" id="ARBA00004123"/>
    </source>
</evidence>
<accession>A0A132A4D9</accession>
<dbReference type="InterPro" id="IPR007150">
    <property type="entry name" value="HUS1/Mec3"/>
</dbReference>
<name>A0A132A4D9_SARSC</name>
<protein>
    <recommendedName>
        <fullName evidence="4">Checkpoint protein</fullName>
    </recommendedName>
</protein>
<dbReference type="Pfam" id="PF04005">
    <property type="entry name" value="Hus1"/>
    <property type="match status" value="1"/>
</dbReference>
<keyword evidence="3" id="KW-0539">Nucleus</keyword>
<organism evidence="5 6">
    <name type="scientific">Sarcoptes scabiei</name>
    <name type="common">Itch mite</name>
    <name type="synonym">Acarus scabiei</name>
    <dbReference type="NCBI Taxonomy" id="52283"/>
    <lineage>
        <taxon>Eukaryota</taxon>
        <taxon>Metazoa</taxon>
        <taxon>Ecdysozoa</taxon>
        <taxon>Arthropoda</taxon>
        <taxon>Chelicerata</taxon>
        <taxon>Arachnida</taxon>
        <taxon>Acari</taxon>
        <taxon>Acariformes</taxon>
        <taxon>Sarcoptiformes</taxon>
        <taxon>Astigmata</taxon>
        <taxon>Psoroptidia</taxon>
        <taxon>Sarcoptoidea</taxon>
        <taxon>Sarcoptidae</taxon>
        <taxon>Sarcoptinae</taxon>
        <taxon>Sarcoptes</taxon>
    </lineage>
</organism>
<dbReference type="GO" id="GO:0035861">
    <property type="term" value="C:site of double-strand break"/>
    <property type="evidence" value="ECO:0007669"/>
    <property type="project" value="TreeGrafter"/>
</dbReference>